<sequence length="94" mass="9616">MMVISAGNAFTISADHPRFVDGDSSGKHPEALAAAVLPNSSSTALAALGVVVAVVAVTAWLAQQLVRSGRGPPCGFAIALAGRDLLTRFCLARR</sequence>
<dbReference type="EMBL" id="LQPH01000164">
    <property type="protein sequence ID" value="ORW16158.1"/>
    <property type="molecule type" value="Genomic_DNA"/>
</dbReference>
<dbReference type="InterPro" id="IPR058714">
    <property type="entry name" value="LpqS"/>
</dbReference>
<keyword evidence="1" id="KW-1133">Transmembrane helix</keyword>
<evidence type="ECO:0000313" key="3">
    <source>
        <dbReference type="Proteomes" id="UP000193781"/>
    </source>
</evidence>
<comment type="caution">
    <text evidence="2">The sequence shown here is derived from an EMBL/GenBank/DDBJ whole genome shotgun (WGS) entry which is preliminary data.</text>
</comment>
<feature type="transmembrane region" description="Helical" evidence="1">
    <location>
        <begin position="44"/>
        <end position="62"/>
    </location>
</feature>
<gene>
    <name evidence="2" type="ORF">AWC17_15650</name>
</gene>
<dbReference type="Pfam" id="PF26327">
    <property type="entry name" value="LpqS"/>
    <property type="match status" value="1"/>
</dbReference>
<name>A0A1X1YYI1_9MYCO</name>
<keyword evidence="3" id="KW-1185">Reference proteome</keyword>
<reference evidence="2 3" key="1">
    <citation type="submission" date="2016-01" db="EMBL/GenBank/DDBJ databases">
        <title>The new phylogeny of the genus Mycobacterium.</title>
        <authorList>
            <person name="Tarcisio F."/>
            <person name="Conor M."/>
            <person name="Antonella G."/>
            <person name="Elisabetta G."/>
            <person name="Giulia F.S."/>
            <person name="Sara T."/>
            <person name="Anna F."/>
            <person name="Clotilde B."/>
            <person name="Roberto B."/>
            <person name="Veronica D.S."/>
            <person name="Fabio R."/>
            <person name="Monica P."/>
            <person name="Olivier J."/>
            <person name="Enrico T."/>
            <person name="Nicola S."/>
        </authorList>
    </citation>
    <scope>NUCLEOTIDE SEQUENCE [LARGE SCALE GENOMIC DNA]</scope>
    <source>
        <strain evidence="2 3">DSM 44803</strain>
    </source>
</reference>
<keyword evidence="1" id="KW-0472">Membrane</keyword>
<protein>
    <submittedName>
        <fullName evidence="2">Uncharacterized protein</fullName>
    </submittedName>
</protein>
<evidence type="ECO:0000313" key="2">
    <source>
        <dbReference type="EMBL" id="ORW16158.1"/>
    </source>
</evidence>
<evidence type="ECO:0000256" key="1">
    <source>
        <dbReference type="SAM" id="Phobius"/>
    </source>
</evidence>
<dbReference type="AlphaFoldDB" id="A0A1X1YYI1"/>
<proteinExistence type="predicted"/>
<organism evidence="2 3">
    <name type="scientific">Mycobacterium nebraskense</name>
    <dbReference type="NCBI Taxonomy" id="244292"/>
    <lineage>
        <taxon>Bacteria</taxon>
        <taxon>Bacillati</taxon>
        <taxon>Actinomycetota</taxon>
        <taxon>Actinomycetes</taxon>
        <taxon>Mycobacteriales</taxon>
        <taxon>Mycobacteriaceae</taxon>
        <taxon>Mycobacterium</taxon>
    </lineage>
</organism>
<accession>A0A1X1YYI1</accession>
<dbReference type="Proteomes" id="UP000193781">
    <property type="component" value="Unassembled WGS sequence"/>
</dbReference>
<keyword evidence="1" id="KW-0812">Transmembrane</keyword>